<organism evidence="1 2">
    <name type="scientific">Neisseria dentiae</name>
    <dbReference type="NCBI Taxonomy" id="194197"/>
    <lineage>
        <taxon>Bacteria</taxon>
        <taxon>Pseudomonadati</taxon>
        <taxon>Pseudomonadota</taxon>
        <taxon>Betaproteobacteria</taxon>
        <taxon>Neisseriales</taxon>
        <taxon>Neisseriaceae</taxon>
        <taxon>Neisseria</taxon>
    </lineage>
</organism>
<reference evidence="2" key="1">
    <citation type="submission" date="2017-01" db="EMBL/GenBank/DDBJ databases">
        <authorList>
            <person name="Wolfgang W.J."/>
            <person name="Cole J."/>
            <person name="Wroblewski D."/>
            <person name="Mcginnis J."/>
            <person name="Musser K.A."/>
        </authorList>
    </citation>
    <scope>NUCLEOTIDE SEQUENCE [LARGE SCALE GENOMIC DNA]</scope>
    <source>
        <strain evidence="2">DSM 19151</strain>
    </source>
</reference>
<keyword evidence="2" id="KW-1185">Reference proteome</keyword>
<gene>
    <name evidence="1" type="ORF">BWD09_12425</name>
</gene>
<proteinExistence type="predicted"/>
<dbReference type="STRING" id="194197.BWD09_12425"/>
<accession>A0A1X3D267</accession>
<protein>
    <submittedName>
        <fullName evidence="1">Uncharacterized protein</fullName>
    </submittedName>
</protein>
<dbReference type="EMBL" id="MTBO01000056">
    <property type="protein sequence ID" value="OSI13794.1"/>
    <property type="molecule type" value="Genomic_DNA"/>
</dbReference>
<sequence length="77" mass="8727">MKTENKSNETILINKNISLSTNRLPEKQIHEGRLKSFQTASDNVEYAEYAAKPRTRYQGSNNACAPEGAHTLRLLTY</sequence>
<comment type="caution">
    <text evidence="1">The sequence shown here is derived from an EMBL/GenBank/DDBJ whole genome shotgun (WGS) entry which is preliminary data.</text>
</comment>
<dbReference type="Proteomes" id="UP000193118">
    <property type="component" value="Unassembled WGS sequence"/>
</dbReference>
<name>A0A1X3D267_9NEIS</name>
<dbReference type="AlphaFoldDB" id="A0A1X3D267"/>
<evidence type="ECO:0000313" key="1">
    <source>
        <dbReference type="EMBL" id="OSI13794.1"/>
    </source>
</evidence>
<evidence type="ECO:0000313" key="2">
    <source>
        <dbReference type="Proteomes" id="UP000193118"/>
    </source>
</evidence>